<gene>
    <name evidence="2" type="ORF">TWF679_002951</name>
</gene>
<feature type="compositionally biased region" description="Pro residues" evidence="1">
    <location>
        <begin position="1"/>
        <end position="21"/>
    </location>
</feature>
<comment type="caution">
    <text evidence="2">The sequence shown here is derived from an EMBL/GenBank/DDBJ whole genome shotgun (WGS) entry which is preliminary data.</text>
</comment>
<protein>
    <submittedName>
        <fullName evidence="2">Uncharacterized protein</fullName>
    </submittedName>
</protein>
<feature type="non-terminal residue" evidence="2">
    <location>
        <position position="68"/>
    </location>
</feature>
<evidence type="ECO:0000313" key="3">
    <source>
        <dbReference type="Proteomes" id="UP000614610"/>
    </source>
</evidence>
<name>A0A8H8USA3_ORBOL</name>
<feature type="region of interest" description="Disordered" evidence="1">
    <location>
        <begin position="1"/>
        <end position="25"/>
    </location>
</feature>
<organism evidence="2 3">
    <name type="scientific">Orbilia oligospora</name>
    <name type="common">Nematode-trapping fungus</name>
    <name type="synonym">Arthrobotrys oligospora</name>
    <dbReference type="NCBI Taxonomy" id="2813651"/>
    <lineage>
        <taxon>Eukaryota</taxon>
        <taxon>Fungi</taxon>
        <taxon>Dikarya</taxon>
        <taxon>Ascomycota</taxon>
        <taxon>Pezizomycotina</taxon>
        <taxon>Orbiliomycetes</taxon>
        <taxon>Orbiliales</taxon>
        <taxon>Orbiliaceae</taxon>
        <taxon>Orbilia</taxon>
    </lineage>
</organism>
<accession>A0A8H8USA3</accession>
<feature type="region of interest" description="Disordered" evidence="1">
    <location>
        <begin position="46"/>
        <end position="68"/>
    </location>
</feature>
<sequence>MATPAPVPVPPPETPATPPDTPSRAQEVKMSGEVIQEAIKNEAIDGGAPAFKFDPNATPAEKAAEVRK</sequence>
<dbReference type="AlphaFoldDB" id="A0A8H8USA3"/>
<evidence type="ECO:0000313" key="2">
    <source>
        <dbReference type="EMBL" id="KAF3197552.1"/>
    </source>
</evidence>
<dbReference type="EMBL" id="WIWT01000159">
    <property type="protein sequence ID" value="KAF3197552.1"/>
    <property type="molecule type" value="Genomic_DNA"/>
</dbReference>
<reference evidence="2" key="1">
    <citation type="submission" date="2019-06" db="EMBL/GenBank/DDBJ databases">
        <authorList>
            <person name="Palmer J.M."/>
        </authorList>
    </citation>
    <scope>NUCLEOTIDE SEQUENCE</scope>
    <source>
        <strain evidence="2">TWF679</strain>
    </source>
</reference>
<dbReference type="Proteomes" id="UP000614610">
    <property type="component" value="Unassembled WGS sequence"/>
</dbReference>
<evidence type="ECO:0000256" key="1">
    <source>
        <dbReference type="SAM" id="MobiDB-lite"/>
    </source>
</evidence>
<proteinExistence type="predicted"/>